<dbReference type="Pfam" id="PF12705">
    <property type="entry name" value="PDDEXK_1"/>
    <property type="match status" value="1"/>
</dbReference>
<evidence type="ECO:0000313" key="2">
    <source>
        <dbReference type="EMBL" id="VDC49469.1"/>
    </source>
</evidence>
<keyword evidence="2" id="KW-0067">ATP-binding</keyword>
<dbReference type="Proteomes" id="UP000289220">
    <property type="component" value="Unassembled WGS sequence"/>
</dbReference>
<evidence type="ECO:0000259" key="1">
    <source>
        <dbReference type="Pfam" id="PF12705"/>
    </source>
</evidence>
<dbReference type="SUPFAM" id="SSF52980">
    <property type="entry name" value="Restriction endonuclease-like"/>
    <property type="match status" value="1"/>
</dbReference>
<dbReference type="AlphaFoldDB" id="A0A7Z8Y2F2"/>
<dbReference type="GO" id="GO:0004386">
    <property type="term" value="F:helicase activity"/>
    <property type="evidence" value="ECO:0007669"/>
    <property type="project" value="UniProtKB-KW"/>
</dbReference>
<dbReference type="InterPro" id="IPR011604">
    <property type="entry name" value="PDDEXK-like_dom_sf"/>
</dbReference>
<dbReference type="EMBL" id="UXHF01000196">
    <property type="protein sequence ID" value="VDC49469.1"/>
    <property type="molecule type" value="Genomic_DNA"/>
</dbReference>
<name>A0A7Z8Y2F2_9CAUL</name>
<protein>
    <submittedName>
        <fullName evidence="2">ATP-dependent helicase/nuclease subunit A</fullName>
    </submittedName>
</protein>
<organism evidence="2 3">
    <name type="scientific">Brevundimonas mediterranea</name>
    <dbReference type="NCBI Taxonomy" id="74329"/>
    <lineage>
        <taxon>Bacteria</taxon>
        <taxon>Pseudomonadati</taxon>
        <taxon>Pseudomonadota</taxon>
        <taxon>Alphaproteobacteria</taxon>
        <taxon>Caulobacterales</taxon>
        <taxon>Caulobacteraceae</taxon>
        <taxon>Brevundimonas</taxon>
    </lineage>
</organism>
<proteinExistence type="predicted"/>
<dbReference type="InterPro" id="IPR038726">
    <property type="entry name" value="PDDEXK_AddAB-type"/>
</dbReference>
<gene>
    <name evidence="2" type="primary">addA_3</name>
    <name evidence="2" type="ORF">BREV_BREV_03592</name>
</gene>
<sequence>MTGALPGPSSVAINGRIDRLVVTPDRVLVIDYKTNRPAPDALDRVDPAYVLQAAVYVAVLKRLYPDRPVEAALVWTDGPKLMPIPQAMLDAALANS</sequence>
<reference evidence="2 3" key="1">
    <citation type="submission" date="2018-11" db="EMBL/GenBank/DDBJ databases">
        <authorList>
            <person name="Peiro R."/>
            <person name="Begona"/>
            <person name="Cbmso G."/>
            <person name="Lopez M."/>
            <person name="Gonzalez S."/>
            <person name="Sacristan E."/>
            <person name="Castillo E."/>
        </authorList>
    </citation>
    <scope>NUCLEOTIDE SEQUENCE [LARGE SCALE GENOMIC DNA]</scope>
    <source>
        <strain evidence="2">Brev_genome</strain>
    </source>
</reference>
<keyword evidence="3" id="KW-1185">Reference proteome</keyword>
<dbReference type="InterPro" id="IPR011335">
    <property type="entry name" value="Restrct_endonuc-II-like"/>
</dbReference>
<keyword evidence="2" id="KW-0378">Hydrolase</keyword>
<dbReference type="Gene3D" id="3.90.320.10">
    <property type="match status" value="1"/>
</dbReference>
<accession>A0A7Z8Y2F2</accession>
<keyword evidence="2" id="KW-0347">Helicase</keyword>
<keyword evidence="2" id="KW-0547">Nucleotide-binding</keyword>
<evidence type="ECO:0000313" key="3">
    <source>
        <dbReference type="Proteomes" id="UP000289220"/>
    </source>
</evidence>
<comment type="caution">
    <text evidence="2">The sequence shown here is derived from an EMBL/GenBank/DDBJ whole genome shotgun (WGS) entry which is preliminary data.</text>
</comment>
<feature type="domain" description="PD-(D/E)XK endonuclease-like" evidence="1">
    <location>
        <begin position="11"/>
        <end position="76"/>
    </location>
</feature>